<dbReference type="Proteomes" id="UP000321393">
    <property type="component" value="Unassembled WGS sequence"/>
</dbReference>
<accession>A0A5A7TWA1</accession>
<dbReference type="AlphaFoldDB" id="A0A5A7TWA1"/>
<protein>
    <submittedName>
        <fullName evidence="1">Uncharacterized protein</fullName>
    </submittedName>
</protein>
<reference evidence="1 2" key="1">
    <citation type="submission" date="2019-08" db="EMBL/GenBank/DDBJ databases">
        <title>Draft genome sequences of two oriental melons (Cucumis melo L. var makuwa).</title>
        <authorList>
            <person name="Kwon S.-Y."/>
        </authorList>
    </citation>
    <scope>NUCLEOTIDE SEQUENCE [LARGE SCALE GENOMIC DNA]</scope>
    <source>
        <strain evidence="2">cv. SW 3</strain>
        <tissue evidence="1">Leaf</tissue>
    </source>
</reference>
<proteinExistence type="predicted"/>
<evidence type="ECO:0000313" key="1">
    <source>
        <dbReference type="EMBL" id="KAA0045509.1"/>
    </source>
</evidence>
<sequence>MTSTRTLTILVGGTILTLDGVKTVKNKQVKVDLKGNMVVDVMRHLTINANTIMTGETNDALQENQTFFIRDLEVQMEQLASVFTRRMRGSLPSKIETLNQDEGYDKD</sequence>
<evidence type="ECO:0000313" key="2">
    <source>
        <dbReference type="Proteomes" id="UP000321393"/>
    </source>
</evidence>
<organism evidence="1 2">
    <name type="scientific">Cucumis melo var. makuwa</name>
    <name type="common">Oriental melon</name>
    <dbReference type="NCBI Taxonomy" id="1194695"/>
    <lineage>
        <taxon>Eukaryota</taxon>
        <taxon>Viridiplantae</taxon>
        <taxon>Streptophyta</taxon>
        <taxon>Embryophyta</taxon>
        <taxon>Tracheophyta</taxon>
        <taxon>Spermatophyta</taxon>
        <taxon>Magnoliopsida</taxon>
        <taxon>eudicotyledons</taxon>
        <taxon>Gunneridae</taxon>
        <taxon>Pentapetalae</taxon>
        <taxon>rosids</taxon>
        <taxon>fabids</taxon>
        <taxon>Cucurbitales</taxon>
        <taxon>Cucurbitaceae</taxon>
        <taxon>Benincaseae</taxon>
        <taxon>Cucumis</taxon>
    </lineage>
</organism>
<gene>
    <name evidence="1" type="ORF">E6C27_scaffold1202G00610</name>
</gene>
<comment type="caution">
    <text evidence="1">The sequence shown here is derived from an EMBL/GenBank/DDBJ whole genome shotgun (WGS) entry which is preliminary data.</text>
</comment>
<dbReference type="EMBL" id="SSTE01014403">
    <property type="protein sequence ID" value="KAA0045509.1"/>
    <property type="molecule type" value="Genomic_DNA"/>
</dbReference>
<dbReference type="OrthoDB" id="1305902at2759"/>
<name>A0A5A7TWA1_CUCMM</name>